<proteinExistence type="predicted"/>
<dbReference type="RefSeq" id="WP_377301210.1">
    <property type="nucleotide sequence ID" value="NZ_CP180191.1"/>
</dbReference>
<dbReference type="Pfam" id="PF00903">
    <property type="entry name" value="Glyoxalase"/>
    <property type="match status" value="1"/>
</dbReference>
<dbReference type="EMBL" id="JBHRTI010000003">
    <property type="protein sequence ID" value="MFC3146746.1"/>
    <property type="molecule type" value="Genomic_DNA"/>
</dbReference>
<reference evidence="3" key="1">
    <citation type="journal article" date="2019" name="Int. J. Syst. Evol. Microbiol.">
        <title>The Global Catalogue of Microorganisms (GCM) 10K type strain sequencing project: providing services to taxonomists for standard genome sequencing and annotation.</title>
        <authorList>
            <consortium name="The Broad Institute Genomics Platform"/>
            <consortium name="The Broad Institute Genome Sequencing Center for Infectious Disease"/>
            <person name="Wu L."/>
            <person name="Ma J."/>
        </authorList>
    </citation>
    <scope>NUCLEOTIDE SEQUENCE [LARGE SCALE GENOMIC DNA]</scope>
    <source>
        <strain evidence="3">KCTC 52168</strain>
    </source>
</reference>
<dbReference type="PROSITE" id="PS51819">
    <property type="entry name" value="VOC"/>
    <property type="match status" value="1"/>
</dbReference>
<dbReference type="Gene3D" id="3.10.180.10">
    <property type="entry name" value="2,3-Dihydroxybiphenyl 1,2-Dioxygenase, domain 1"/>
    <property type="match status" value="1"/>
</dbReference>
<evidence type="ECO:0000313" key="2">
    <source>
        <dbReference type="EMBL" id="MFC3146746.1"/>
    </source>
</evidence>
<feature type="domain" description="VOC" evidence="1">
    <location>
        <begin position="2"/>
        <end position="118"/>
    </location>
</feature>
<evidence type="ECO:0000259" key="1">
    <source>
        <dbReference type="PROSITE" id="PS51819"/>
    </source>
</evidence>
<sequence length="120" mass="14059">MKLTGLIPMLPVKSMPASVAFYEKLGFEVEDRQDAWRWAMMRFGEYRLMLDESINVHPALPHALRMGVLYLYPEDVVAYHQHVRERGLDIPDLETTFYGMTEFRIDDPDGNRLWIGQERG</sequence>
<protein>
    <submittedName>
        <fullName evidence="2">VOC family protein</fullName>
    </submittedName>
</protein>
<dbReference type="SUPFAM" id="SSF54593">
    <property type="entry name" value="Glyoxalase/Bleomycin resistance protein/Dihydroxybiphenyl dioxygenase"/>
    <property type="match status" value="1"/>
</dbReference>
<dbReference type="InterPro" id="IPR004360">
    <property type="entry name" value="Glyas_Fos-R_dOase_dom"/>
</dbReference>
<keyword evidence="3" id="KW-1185">Reference proteome</keyword>
<dbReference type="Proteomes" id="UP001595556">
    <property type="component" value="Unassembled WGS sequence"/>
</dbReference>
<gene>
    <name evidence="2" type="ORF">ACFOEN_03715</name>
</gene>
<organism evidence="2 3">
    <name type="scientific">Piscinibacterium candidicorallinum</name>
    <dbReference type="NCBI Taxonomy" id="1793872"/>
    <lineage>
        <taxon>Bacteria</taxon>
        <taxon>Pseudomonadati</taxon>
        <taxon>Pseudomonadota</taxon>
        <taxon>Betaproteobacteria</taxon>
        <taxon>Burkholderiales</taxon>
        <taxon>Piscinibacterium</taxon>
    </lineage>
</organism>
<accession>A0ABV7H2G6</accession>
<dbReference type="InterPro" id="IPR029068">
    <property type="entry name" value="Glyas_Bleomycin-R_OHBP_Dase"/>
</dbReference>
<dbReference type="InterPro" id="IPR037523">
    <property type="entry name" value="VOC_core"/>
</dbReference>
<evidence type="ECO:0000313" key="3">
    <source>
        <dbReference type="Proteomes" id="UP001595556"/>
    </source>
</evidence>
<comment type="caution">
    <text evidence="2">The sequence shown here is derived from an EMBL/GenBank/DDBJ whole genome shotgun (WGS) entry which is preliminary data.</text>
</comment>
<name>A0ABV7H2G6_9BURK</name>